<comment type="pathway">
    <text evidence="1 11">Metabolic intermediate biosynthesis; 1-deoxy-D-xylulose 5-phosphate biosynthesis; 1-deoxy-D-xylulose 5-phosphate from D-glyceraldehyde 3-phosphate and pyruvate: step 1/1.</text>
</comment>
<dbReference type="PANTHER" id="PTHR43322:SF5">
    <property type="entry name" value="1-DEOXY-D-XYLULOSE-5-PHOSPHATE SYNTHASE, CHLOROPLASTIC"/>
    <property type="match status" value="1"/>
</dbReference>
<dbReference type="GO" id="GO:0019288">
    <property type="term" value="P:isopentenyl diphosphate biosynthetic process, methylerythritol 4-phosphate pathway"/>
    <property type="evidence" value="ECO:0007669"/>
    <property type="project" value="TreeGrafter"/>
</dbReference>
<evidence type="ECO:0000256" key="9">
    <source>
        <dbReference type="ARBA" id="ARBA00023229"/>
    </source>
</evidence>
<dbReference type="FunFam" id="3.40.50.920:FF:000002">
    <property type="entry name" value="1-deoxy-D-xylulose-5-phosphate synthase"/>
    <property type="match status" value="1"/>
</dbReference>
<evidence type="ECO:0000256" key="3">
    <source>
        <dbReference type="ARBA" id="ARBA00011738"/>
    </source>
</evidence>
<name>A0A931AZC3_9FIRM</name>
<dbReference type="SMART" id="SM00861">
    <property type="entry name" value="Transket_pyr"/>
    <property type="match status" value="1"/>
</dbReference>
<dbReference type="Pfam" id="PF13292">
    <property type="entry name" value="DXP_synthase_N"/>
    <property type="match status" value="1"/>
</dbReference>
<feature type="binding site" evidence="11">
    <location>
        <begin position="147"/>
        <end position="148"/>
    </location>
    <ligand>
        <name>thiamine diphosphate</name>
        <dbReference type="ChEBI" id="CHEBI:58937"/>
    </ligand>
</feature>
<proteinExistence type="inferred from homology"/>
<dbReference type="SUPFAM" id="SSF52922">
    <property type="entry name" value="TK C-terminal domain-like"/>
    <property type="match status" value="1"/>
</dbReference>
<dbReference type="FunFam" id="3.40.50.970:FF:000005">
    <property type="entry name" value="1-deoxy-D-xylulose-5-phosphate synthase"/>
    <property type="match status" value="1"/>
</dbReference>
<dbReference type="AlphaFoldDB" id="A0A931AZC3"/>
<comment type="cofactor">
    <cofactor evidence="11">
        <name>thiamine diphosphate</name>
        <dbReference type="ChEBI" id="CHEBI:58937"/>
    </cofactor>
    <text evidence="11">Binds 1 thiamine pyrophosphate per subunit.</text>
</comment>
<evidence type="ECO:0000313" key="13">
    <source>
        <dbReference type="EMBL" id="MBF8437558.1"/>
    </source>
</evidence>
<keyword evidence="14" id="KW-1185">Reference proteome</keyword>
<comment type="cofactor">
    <cofactor evidence="11">
        <name>Mg(2+)</name>
        <dbReference type="ChEBI" id="CHEBI:18420"/>
    </cofactor>
    <text evidence="11">Binds 1 Mg(2+) ion per subunit.</text>
</comment>
<dbReference type="GO" id="GO:0000287">
    <property type="term" value="F:magnesium ion binding"/>
    <property type="evidence" value="ECO:0007669"/>
    <property type="project" value="UniProtKB-UniRule"/>
</dbReference>
<dbReference type="GO" id="GO:0008661">
    <property type="term" value="F:1-deoxy-D-xylulose-5-phosphate synthase activity"/>
    <property type="evidence" value="ECO:0007669"/>
    <property type="project" value="UniProtKB-UniRule"/>
</dbReference>
<feature type="binding site" evidence="11">
    <location>
        <position position="74"/>
    </location>
    <ligand>
        <name>thiamine diphosphate</name>
        <dbReference type="ChEBI" id="CHEBI:58937"/>
    </ligand>
</feature>
<comment type="catalytic activity">
    <reaction evidence="11">
        <text>D-glyceraldehyde 3-phosphate + pyruvate + H(+) = 1-deoxy-D-xylulose 5-phosphate + CO2</text>
        <dbReference type="Rhea" id="RHEA:12605"/>
        <dbReference type="ChEBI" id="CHEBI:15361"/>
        <dbReference type="ChEBI" id="CHEBI:15378"/>
        <dbReference type="ChEBI" id="CHEBI:16526"/>
        <dbReference type="ChEBI" id="CHEBI:57792"/>
        <dbReference type="ChEBI" id="CHEBI:59776"/>
        <dbReference type="EC" id="2.2.1.7"/>
    </reaction>
</comment>
<dbReference type="CDD" id="cd07033">
    <property type="entry name" value="TPP_PYR_DXS_TK_like"/>
    <property type="match status" value="1"/>
</dbReference>
<feature type="binding site" evidence="11">
    <location>
        <begin position="115"/>
        <end position="117"/>
    </location>
    <ligand>
        <name>thiamine diphosphate</name>
        <dbReference type="ChEBI" id="CHEBI:58937"/>
    </ligand>
</feature>
<dbReference type="GO" id="GO:0009228">
    <property type="term" value="P:thiamine biosynthetic process"/>
    <property type="evidence" value="ECO:0007669"/>
    <property type="project" value="UniProtKB-UniRule"/>
</dbReference>
<feature type="domain" description="Transketolase-like pyrimidine-binding" evidence="12">
    <location>
        <begin position="316"/>
        <end position="480"/>
    </location>
</feature>
<keyword evidence="7 11" id="KW-0784">Thiamine biosynthesis</keyword>
<dbReference type="PANTHER" id="PTHR43322">
    <property type="entry name" value="1-D-DEOXYXYLULOSE 5-PHOSPHATE SYNTHASE-RELATED"/>
    <property type="match status" value="1"/>
</dbReference>
<dbReference type="GO" id="GO:0016114">
    <property type="term" value="P:terpenoid biosynthetic process"/>
    <property type="evidence" value="ECO:0007669"/>
    <property type="project" value="UniProtKB-UniRule"/>
</dbReference>
<dbReference type="SUPFAM" id="SSF52518">
    <property type="entry name" value="Thiamin diphosphate-binding fold (THDP-binding)"/>
    <property type="match status" value="2"/>
</dbReference>
<keyword evidence="6 11" id="KW-0460">Magnesium</keyword>
<sequence length="624" mass="68650">MEDLLNNINHPDDLNELTNEELTQLSDEIRDFLICTVSETGGHLASNLGVVELTIALHKHLNSPKDKIVWDVGHQSYTHKILTGRKDKMTSIRKRNGLSGYPKLKESEHDIIETGHSGTSISSALGLACARDHRGSSERIYSVIGDGAITGGMAFEALNHGGHLEKDFNIVLNDNDMSIAKNVGALSNYLAKLRTDPSLRKISGEMGDLLNSIPGIGSGMFKTMDKAKDSLKYLLVPGVLFEEMGYTYLGPVPGHDIEALIKIFEQADKINGPVVIHVNTIKGKGYYPAESCPSDYHGVGSFKIENGESEKTKTNITYSQVFGETVTRLAEEDMRVVGITAAMPAGTGLDLFQERFPERFYDVGIAEQHALTLSAGLARGGMRPIVALYSTFLQRGYDQLIHDLALQNLPVTIGIDRAGIVGSDGETHQGQFDLSYLRAVPNLTVMAPKDEQELVEMIKTGHKLDNPAAVRYPRGEGLGIDLDYSRSEIKVGKGELLLDGNKILVIAIGSMVHPSREAIEDLKDNKSKIGLYNARFVKPLPEEIIELAQKYDYIITVEENSLNGGFGSAVMELLADNKLQQKLIKRMGIPDKFVEHGGQNEMRDYYDLSIRGIKEFILNILEGK</sequence>
<dbReference type="Proteomes" id="UP000621436">
    <property type="component" value="Unassembled WGS sequence"/>
</dbReference>
<dbReference type="InterPro" id="IPR020826">
    <property type="entry name" value="Transketolase_BS"/>
</dbReference>
<keyword evidence="4 11" id="KW-0808">Transferase</keyword>
<dbReference type="InterPro" id="IPR033248">
    <property type="entry name" value="Transketolase_C"/>
</dbReference>
<dbReference type="PROSITE" id="PS00802">
    <property type="entry name" value="TRANSKETOLASE_2"/>
    <property type="match status" value="1"/>
</dbReference>
<dbReference type="RefSeq" id="WP_270454552.1">
    <property type="nucleotide sequence ID" value="NZ_JADPIE010000006.1"/>
</dbReference>
<comment type="function">
    <text evidence="10 11">Catalyzes the acyloin condensation reaction between C atoms 2 and 3 of pyruvate and glyceraldehyde 3-phosphate to yield 1-deoxy-D-xylulose-5-phosphate (DXP).</text>
</comment>
<evidence type="ECO:0000256" key="8">
    <source>
        <dbReference type="ARBA" id="ARBA00023052"/>
    </source>
</evidence>
<organism evidence="13 14">
    <name type="scientific">Halonatronomonas betaini</name>
    <dbReference type="NCBI Taxonomy" id="2778430"/>
    <lineage>
        <taxon>Bacteria</taxon>
        <taxon>Bacillati</taxon>
        <taxon>Bacillota</taxon>
        <taxon>Clostridia</taxon>
        <taxon>Halanaerobiales</taxon>
        <taxon>Halarsenatibacteraceae</taxon>
        <taxon>Halonatronomonas</taxon>
    </lineage>
</organism>
<dbReference type="Gene3D" id="3.40.50.970">
    <property type="match status" value="2"/>
</dbReference>
<keyword evidence="9 11" id="KW-0414">Isoprene biosynthesis</keyword>
<dbReference type="InterPro" id="IPR029061">
    <property type="entry name" value="THDP-binding"/>
</dbReference>
<evidence type="ECO:0000256" key="11">
    <source>
        <dbReference type="HAMAP-Rule" id="MF_00315"/>
    </source>
</evidence>
<comment type="caution">
    <text evidence="13">The sequence shown here is derived from an EMBL/GenBank/DDBJ whole genome shotgun (WGS) entry which is preliminary data.</text>
</comment>
<dbReference type="EMBL" id="JADPIE010000006">
    <property type="protein sequence ID" value="MBF8437558.1"/>
    <property type="molecule type" value="Genomic_DNA"/>
</dbReference>
<feature type="binding site" evidence="11">
    <location>
        <position position="175"/>
    </location>
    <ligand>
        <name>Mg(2+)</name>
        <dbReference type="ChEBI" id="CHEBI:18420"/>
    </ligand>
</feature>
<keyword evidence="5 11" id="KW-0479">Metal-binding</keyword>
<dbReference type="InterPro" id="IPR005477">
    <property type="entry name" value="Dxylulose-5-P_synthase"/>
</dbReference>
<evidence type="ECO:0000256" key="6">
    <source>
        <dbReference type="ARBA" id="ARBA00022842"/>
    </source>
</evidence>
<gene>
    <name evidence="11" type="primary">dxs</name>
    <name evidence="13" type="ORF">I0Q91_10725</name>
</gene>
<comment type="subunit">
    <text evidence="3 11">Homodimer.</text>
</comment>
<dbReference type="CDD" id="cd02007">
    <property type="entry name" value="TPP_DXS"/>
    <property type="match status" value="1"/>
</dbReference>
<feature type="binding site" evidence="11">
    <location>
        <position position="146"/>
    </location>
    <ligand>
        <name>Mg(2+)</name>
        <dbReference type="ChEBI" id="CHEBI:18420"/>
    </ligand>
</feature>
<dbReference type="Gene3D" id="3.40.50.920">
    <property type="match status" value="1"/>
</dbReference>
<dbReference type="EC" id="2.2.1.7" evidence="11"/>
<feature type="binding site" evidence="11">
    <location>
        <position position="175"/>
    </location>
    <ligand>
        <name>thiamine diphosphate</name>
        <dbReference type="ChEBI" id="CHEBI:58937"/>
    </ligand>
</feature>
<dbReference type="GO" id="GO:0005829">
    <property type="term" value="C:cytosol"/>
    <property type="evidence" value="ECO:0007669"/>
    <property type="project" value="TreeGrafter"/>
</dbReference>
<accession>A0A931AZC3</accession>
<reference evidence="13" key="1">
    <citation type="submission" date="2020-11" db="EMBL/GenBank/DDBJ databases">
        <title>Halonatronomonas betainensis gen. nov., sp. nov. a novel haloalkaliphilic representative of the family Halanaerobiacae capable of betaine degradation.</title>
        <authorList>
            <person name="Boltyanskaya Y."/>
            <person name="Kevbrin V."/>
            <person name="Detkova E."/>
            <person name="Grouzdev D.S."/>
            <person name="Koziaeva V."/>
            <person name="Zhilina T."/>
        </authorList>
    </citation>
    <scope>NUCLEOTIDE SEQUENCE</scope>
    <source>
        <strain evidence="13">Z-7014</strain>
    </source>
</reference>
<evidence type="ECO:0000256" key="5">
    <source>
        <dbReference type="ARBA" id="ARBA00022723"/>
    </source>
</evidence>
<evidence type="ECO:0000256" key="4">
    <source>
        <dbReference type="ARBA" id="ARBA00022679"/>
    </source>
</evidence>
<dbReference type="GO" id="GO:0030976">
    <property type="term" value="F:thiamine pyrophosphate binding"/>
    <property type="evidence" value="ECO:0007669"/>
    <property type="project" value="UniProtKB-UniRule"/>
</dbReference>
<dbReference type="InterPro" id="IPR009014">
    <property type="entry name" value="Transketo_C/PFOR_II"/>
</dbReference>
<dbReference type="NCBIfam" id="NF003933">
    <property type="entry name" value="PRK05444.2-2"/>
    <property type="match status" value="1"/>
</dbReference>
<evidence type="ECO:0000259" key="12">
    <source>
        <dbReference type="SMART" id="SM00861"/>
    </source>
</evidence>
<dbReference type="HAMAP" id="MF_00315">
    <property type="entry name" value="DXP_synth"/>
    <property type="match status" value="1"/>
</dbReference>
<dbReference type="NCBIfam" id="TIGR00204">
    <property type="entry name" value="dxs"/>
    <property type="match status" value="1"/>
</dbReference>
<keyword evidence="8 11" id="KW-0786">Thiamine pyrophosphate</keyword>
<evidence type="ECO:0000256" key="1">
    <source>
        <dbReference type="ARBA" id="ARBA00004980"/>
    </source>
</evidence>
<dbReference type="Pfam" id="PF02779">
    <property type="entry name" value="Transket_pyr"/>
    <property type="match status" value="1"/>
</dbReference>
<dbReference type="Pfam" id="PF02780">
    <property type="entry name" value="Transketolase_C"/>
    <property type="match status" value="1"/>
</dbReference>
<dbReference type="InterPro" id="IPR005475">
    <property type="entry name" value="Transketolase-like_Pyr-bd"/>
</dbReference>
<protein>
    <recommendedName>
        <fullName evidence="11">1-deoxy-D-xylulose-5-phosphate synthase</fullName>
        <ecNumber evidence="11">2.2.1.7</ecNumber>
    </recommendedName>
    <alternativeName>
        <fullName evidence="11">1-deoxyxylulose-5-phosphate synthase</fullName>
        <shortName evidence="11">DXP synthase</shortName>
        <shortName evidence="11">DXPS</shortName>
    </alternativeName>
</protein>
<feature type="binding site" evidence="11">
    <location>
        <position position="367"/>
    </location>
    <ligand>
        <name>thiamine diphosphate</name>
        <dbReference type="ChEBI" id="CHEBI:58937"/>
    </ligand>
</feature>
<evidence type="ECO:0000256" key="10">
    <source>
        <dbReference type="ARBA" id="ARBA00055605"/>
    </source>
</evidence>
<comment type="similarity">
    <text evidence="2 11">Belongs to the transketolase family. DXPS subfamily.</text>
</comment>
<evidence type="ECO:0000256" key="2">
    <source>
        <dbReference type="ARBA" id="ARBA00011081"/>
    </source>
</evidence>
<evidence type="ECO:0000313" key="14">
    <source>
        <dbReference type="Proteomes" id="UP000621436"/>
    </source>
</evidence>
<evidence type="ECO:0000256" key="7">
    <source>
        <dbReference type="ARBA" id="ARBA00022977"/>
    </source>
</evidence>
<feature type="binding site" evidence="11">
    <location>
        <position position="286"/>
    </location>
    <ligand>
        <name>thiamine diphosphate</name>
        <dbReference type="ChEBI" id="CHEBI:58937"/>
    </ligand>
</feature>